<gene>
    <name evidence="6" type="ORF">EBO15_24515</name>
</gene>
<dbReference type="InterPro" id="IPR005119">
    <property type="entry name" value="LysR_subst-bd"/>
</dbReference>
<dbReference type="SUPFAM" id="SSF46785">
    <property type="entry name" value="Winged helix' DNA-binding domain"/>
    <property type="match status" value="1"/>
</dbReference>
<comment type="similarity">
    <text evidence="1">Belongs to the LysR transcriptional regulatory family.</text>
</comment>
<feature type="domain" description="HTH lysR-type" evidence="5">
    <location>
        <begin position="1"/>
        <end position="58"/>
    </location>
</feature>
<dbReference type="Gene3D" id="1.10.10.10">
    <property type="entry name" value="Winged helix-like DNA-binding domain superfamily/Winged helix DNA-binding domain"/>
    <property type="match status" value="1"/>
</dbReference>
<dbReference type="Pfam" id="PF00126">
    <property type="entry name" value="HTH_1"/>
    <property type="match status" value="1"/>
</dbReference>
<dbReference type="Gene3D" id="3.40.190.290">
    <property type="match status" value="1"/>
</dbReference>
<dbReference type="SUPFAM" id="SSF53850">
    <property type="entry name" value="Periplasmic binding protein-like II"/>
    <property type="match status" value="1"/>
</dbReference>
<dbReference type="InterPro" id="IPR000847">
    <property type="entry name" value="LysR_HTH_N"/>
</dbReference>
<reference evidence="6 7" key="1">
    <citation type="submission" date="2018-10" db="EMBL/GenBank/DDBJ databases">
        <title>Isolation from soil.</title>
        <authorList>
            <person name="Hu J."/>
        </authorList>
    </citation>
    <scope>NUCLEOTIDE SEQUENCE [LARGE SCALE GENOMIC DNA]</scope>
    <source>
        <strain evidence="6 7">NEAU-Ht49</strain>
    </source>
</reference>
<dbReference type="PROSITE" id="PS50931">
    <property type="entry name" value="HTH_LYSR"/>
    <property type="match status" value="1"/>
</dbReference>
<evidence type="ECO:0000256" key="2">
    <source>
        <dbReference type="ARBA" id="ARBA00023015"/>
    </source>
</evidence>
<dbReference type="CDD" id="cd08436">
    <property type="entry name" value="PBP2_LTTR_like_3"/>
    <property type="match status" value="1"/>
</dbReference>
<dbReference type="AlphaFoldDB" id="A0A3M2LU73"/>
<name>A0A3M2LU73_9ACTN</name>
<evidence type="ECO:0000313" key="7">
    <source>
        <dbReference type="Proteomes" id="UP000282674"/>
    </source>
</evidence>
<dbReference type="PANTHER" id="PTHR30346:SF28">
    <property type="entry name" value="HTH-TYPE TRANSCRIPTIONAL REGULATOR CYNR"/>
    <property type="match status" value="1"/>
</dbReference>
<dbReference type="PANTHER" id="PTHR30346">
    <property type="entry name" value="TRANSCRIPTIONAL DUAL REGULATOR HCAR-RELATED"/>
    <property type="match status" value="1"/>
</dbReference>
<protein>
    <submittedName>
        <fullName evidence="6">LysR family transcriptional regulator</fullName>
    </submittedName>
</protein>
<evidence type="ECO:0000259" key="5">
    <source>
        <dbReference type="PROSITE" id="PS50931"/>
    </source>
</evidence>
<evidence type="ECO:0000256" key="3">
    <source>
        <dbReference type="ARBA" id="ARBA00023125"/>
    </source>
</evidence>
<dbReference type="EMBL" id="RFFG01000047">
    <property type="protein sequence ID" value="RMI41024.1"/>
    <property type="molecule type" value="Genomic_DNA"/>
</dbReference>
<comment type="caution">
    <text evidence="6">The sequence shown here is derived from an EMBL/GenBank/DDBJ whole genome shotgun (WGS) entry which is preliminary data.</text>
</comment>
<dbReference type="GO" id="GO:0032993">
    <property type="term" value="C:protein-DNA complex"/>
    <property type="evidence" value="ECO:0007669"/>
    <property type="project" value="TreeGrafter"/>
</dbReference>
<dbReference type="InterPro" id="IPR036388">
    <property type="entry name" value="WH-like_DNA-bd_sf"/>
</dbReference>
<dbReference type="PRINTS" id="PR00039">
    <property type="entry name" value="HTHLYSR"/>
</dbReference>
<dbReference type="GO" id="GO:0003677">
    <property type="term" value="F:DNA binding"/>
    <property type="evidence" value="ECO:0007669"/>
    <property type="project" value="UniProtKB-KW"/>
</dbReference>
<dbReference type="InterPro" id="IPR036390">
    <property type="entry name" value="WH_DNA-bd_sf"/>
</dbReference>
<dbReference type="Proteomes" id="UP000282674">
    <property type="component" value="Unassembled WGS sequence"/>
</dbReference>
<evidence type="ECO:0000313" key="6">
    <source>
        <dbReference type="EMBL" id="RMI41024.1"/>
    </source>
</evidence>
<accession>A0A3M2LU73</accession>
<sequence length="294" mass="31442">MELQQMRYVVAVAETGTFTRAAERCMVVQSALSHQIARLERELGARLFDRTSRRVRLTPAGEAFLPAARLSLDAAERAKAEVAAVSGEVRGQIAIGAIPTVTAVDLPGVLERFHARHPLVRIGLRSGASEELVERVRLGTLDVAFLGIPVGAHPKDVRGRELARGELVAVVAPGHALAGQDHVNLRDLADEPFVDFPPGSAARAQSDEAFTAAGVRREVGFEISTVDFMARLIQRGLGIGLMPASFVSELSGLAVLQIRDAPTRMEHLVWSRFPPSPALAAFLAELGVSPTGGE</sequence>
<proteinExistence type="inferred from homology"/>
<keyword evidence="7" id="KW-1185">Reference proteome</keyword>
<dbReference type="FunFam" id="1.10.10.10:FF:000001">
    <property type="entry name" value="LysR family transcriptional regulator"/>
    <property type="match status" value="1"/>
</dbReference>
<evidence type="ECO:0000256" key="4">
    <source>
        <dbReference type="ARBA" id="ARBA00023163"/>
    </source>
</evidence>
<keyword evidence="4" id="KW-0804">Transcription</keyword>
<dbReference type="OrthoDB" id="3181812at2"/>
<dbReference type="Pfam" id="PF03466">
    <property type="entry name" value="LysR_substrate"/>
    <property type="match status" value="1"/>
</dbReference>
<dbReference type="GO" id="GO:0003700">
    <property type="term" value="F:DNA-binding transcription factor activity"/>
    <property type="evidence" value="ECO:0007669"/>
    <property type="project" value="InterPro"/>
</dbReference>
<keyword evidence="3" id="KW-0238">DNA-binding</keyword>
<organism evidence="6 7">
    <name type="scientific">Actinomadura harenae</name>
    <dbReference type="NCBI Taxonomy" id="2483351"/>
    <lineage>
        <taxon>Bacteria</taxon>
        <taxon>Bacillati</taxon>
        <taxon>Actinomycetota</taxon>
        <taxon>Actinomycetes</taxon>
        <taxon>Streptosporangiales</taxon>
        <taxon>Thermomonosporaceae</taxon>
        <taxon>Actinomadura</taxon>
    </lineage>
</organism>
<keyword evidence="2" id="KW-0805">Transcription regulation</keyword>
<evidence type="ECO:0000256" key="1">
    <source>
        <dbReference type="ARBA" id="ARBA00009437"/>
    </source>
</evidence>